<proteinExistence type="predicted"/>
<dbReference type="OrthoDB" id="250175at2759"/>
<feature type="region of interest" description="Disordered" evidence="1">
    <location>
        <begin position="53"/>
        <end position="79"/>
    </location>
</feature>
<evidence type="ECO:0000256" key="1">
    <source>
        <dbReference type="SAM" id="MobiDB-lite"/>
    </source>
</evidence>
<keyword evidence="3" id="KW-1185">Reference proteome</keyword>
<dbReference type="EMBL" id="CP055903">
    <property type="protein sequence ID" value="QKX64256.1"/>
    <property type="molecule type" value="Genomic_DNA"/>
</dbReference>
<evidence type="ECO:0000313" key="2">
    <source>
        <dbReference type="EMBL" id="QKX64256.1"/>
    </source>
</evidence>
<dbReference type="GeneID" id="55998907"/>
<name>A0A7H8RDF8_TALRU</name>
<dbReference type="RefSeq" id="XP_035350430.1">
    <property type="nucleotide sequence ID" value="XM_035494537.1"/>
</dbReference>
<protein>
    <submittedName>
        <fullName evidence="2">Uncharacterized protein</fullName>
    </submittedName>
</protein>
<evidence type="ECO:0000313" key="3">
    <source>
        <dbReference type="Proteomes" id="UP000509510"/>
    </source>
</evidence>
<dbReference type="KEGG" id="trg:TRUGW13939_11429"/>
<dbReference type="Gene3D" id="1.25.40.10">
    <property type="entry name" value="Tetratricopeptide repeat domain"/>
    <property type="match status" value="1"/>
</dbReference>
<sequence>MSSGCRSISQWSPRLRLHSHVCRRINQPLSSRFVLPFPITTTTTIDSCTVRHYASKKPRPAPTRAPAVSHRKFEADTEEGRQRIERAHRVLLTESDTIYKTAIQHGVIEKKLTQDTFEDIARRLIDVSGRDYADAVSLRNVYKGDPNTVLAVASALNRWIPWYPFLYRWAAQSTADAGATISVVLYVKNELKKPFTTYQTREFKQLEVLANRGIPLAMRVQADVYWDQKRYEKAIELLKQLDSRTYPSNTAVGHKDDITMQGDVTAPWNRLAEFYIHLDLQDKANAMMKTGALDYQDPDALMAYAFLMKAQEDWESYEQCVSIAATAGNGEACWRLGNFYYQIFQGRIPSADALPQNTSWFHSFFHGLLGKSRTLQEFRKLAIDWYELALLHGDKKATRNYVILCREDGRIQNALEALHSLEKSQEDWNSPNIIKLRARFDDANFQPKIPQSWLEL</sequence>
<gene>
    <name evidence="2" type="ORF">TRUGW13939_11429</name>
</gene>
<dbReference type="AlphaFoldDB" id="A0A7H8RDF8"/>
<accession>A0A7H8RDF8</accession>
<organism evidence="2 3">
    <name type="scientific">Talaromyces rugulosus</name>
    <name type="common">Penicillium rugulosum</name>
    <dbReference type="NCBI Taxonomy" id="121627"/>
    <lineage>
        <taxon>Eukaryota</taxon>
        <taxon>Fungi</taxon>
        <taxon>Dikarya</taxon>
        <taxon>Ascomycota</taxon>
        <taxon>Pezizomycotina</taxon>
        <taxon>Eurotiomycetes</taxon>
        <taxon>Eurotiomycetidae</taxon>
        <taxon>Eurotiales</taxon>
        <taxon>Trichocomaceae</taxon>
        <taxon>Talaromyces</taxon>
        <taxon>Talaromyces sect. Islandici</taxon>
    </lineage>
</organism>
<dbReference type="InterPro" id="IPR011990">
    <property type="entry name" value="TPR-like_helical_dom_sf"/>
</dbReference>
<dbReference type="Proteomes" id="UP000509510">
    <property type="component" value="Chromosome VI"/>
</dbReference>
<dbReference type="SUPFAM" id="SSF81901">
    <property type="entry name" value="HCP-like"/>
    <property type="match status" value="1"/>
</dbReference>
<reference evidence="3" key="1">
    <citation type="submission" date="2020-06" db="EMBL/GenBank/DDBJ databases">
        <title>A chromosome-scale genome assembly of Talaromyces rugulosus W13939.</title>
        <authorList>
            <person name="Wang B."/>
            <person name="Guo L."/>
            <person name="Ye K."/>
            <person name="Wang L."/>
        </authorList>
    </citation>
    <scope>NUCLEOTIDE SEQUENCE [LARGE SCALE GENOMIC DNA]</scope>
    <source>
        <strain evidence="3">W13939</strain>
    </source>
</reference>